<dbReference type="AlphaFoldDB" id="A0A6M3LH66"/>
<gene>
    <name evidence="1" type="ORF">MM415B04143_0009</name>
</gene>
<sequence length="92" mass="10577">MLVKIMYFNVKKAEDATVIYSSAIREKTYDVTSAELSSVPPEEGEEIGRMMLAMDVGKAEEEVECFPWESPDTVTEVYYMNDKGKTIERYVY</sequence>
<dbReference type="EMBL" id="MT143168">
    <property type="protein sequence ID" value="QJA93679.1"/>
    <property type="molecule type" value="Genomic_DNA"/>
</dbReference>
<name>A0A6M3LH66_9ZZZZ</name>
<accession>A0A6M3LH66</accession>
<evidence type="ECO:0000313" key="1">
    <source>
        <dbReference type="EMBL" id="QJA93679.1"/>
    </source>
</evidence>
<reference evidence="1" key="1">
    <citation type="submission" date="2020-03" db="EMBL/GenBank/DDBJ databases">
        <title>The deep terrestrial virosphere.</title>
        <authorList>
            <person name="Holmfeldt K."/>
            <person name="Nilsson E."/>
            <person name="Simone D."/>
            <person name="Lopez-Fernandez M."/>
            <person name="Wu X."/>
            <person name="de Brujin I."/>
            <person name="Lundin D."/>
            <person name="Andersson A."/>
            <person name="Bertilsson S."/>
            <person name="Dopson M."/>
        </authorList>
    </citation>
    <scope>NUCLEOTIDE SEQUENCE</scope>
    <source>
        <strain evidence="1">MM415B04143</strain>
    </source>
</reference>
<protein>
    <submittedName>
        <fullName evidence="1">Uncharacterized protein</fullName>
    </submittedName>
</protein>
<proteinExistence type="predicted"/>
<organism evidence="1">
    <name type="scientific">viral metagenome</name>
    <dbReference type="NCBI Taxonomy" id="1070528"/>
    <lineage>
        <taxon>unclassified sequences</taxon>
        <taxon>metagenomes</taxon>
        <taxon>organismal metagenomes</taxon>
    </lineage>
</organism>